<gene>
    <name evidence="8" type="ORF">EST54_19510</name>
</gene>
<dbReference type="Pfam" id="PF00120">
    <property type="entry name" value="Gln-synt_C"/>
    <property type="match status" value="1"/>
</dbReference>
<keyword evidence="3" id="KW-0547">Nucleotide-binding</keyword>
<dbReference type="PROSITE" id="PS51987">
    <property type="entry name" value="GS_CATALYTIC"/>
    <property type="match status" value="1"/>
</dbReference>
<keyword evidence="9" id="KW-1185">Reference proteome</keyword>
<evidence type="ECO:0000259" key="7">
    <source>
        <dbReference type="PROSITE" id="PS51987"/>
    </source>
</evidence>
<dbReference type="PANTHER" id="PTHR43785">
    <property type="entry name" value="GAMMA-GLUTAMYLPUTRESCINE SYNTHETASE"/>
    <property type="match status" value="1"/>
</dbReference>
<dbReference type="GO" id="GO:0005524">
    <property type="term" value="F:ATP binding"/>
    <property type="evidence" value="ECO:0007669"/>
    <property type="project" value="UniProtKB-KW"/>
</dbReference>
<dbReference type="SMART" id="SM01230">
    <property type="entry name" value="Gln-synt_C"/>
    <property type="match status" value="1"/>
</dbReference>
<evidence type="ECO:0000256" key="1">
    <source>
        <dbReference type="ARBA" id="ARBA00009897"/>
    </source>
</evidence>
<comment type="caution">
    <text evidence="8">The sequence shown here is derived from an EMBL/GenBank/DDBJ whole genome shotgun (WGS) entry which is preliminary data.</text>
</comment>
<dbReference type="GO" id="GO:0006542">
    <property type="term" value="P:glutamine biosynthetic process"/>
    <property type="evidence" value="ECO:0007669"/>
    <property type="project" value="InterPro"/>
</dbReference>
<reference evidence="8 9" key="1">
    <citation type="submission" date="2019-01" db="EMBL/GenBank/DDBJ databases">
        <title>Draft genome sequences of the type strain Streptomyces sioyaensis DSM 40032 and its novel strain, TM32, a thermotolerant antibiotics-producing actinobacterium.</title>
        <authorList>
            <person name="Nakaew N."/>
            <person name="Lumyong S."/>
            <person name="Sloan W.T."/>
            <person name="Sungthong R."/>
        </authorList>
    </citation>
    <scope>NUCLEOTIDE SEQUENCE [LARGE SCALE GENOMIC DNA]</scope>
    <source>
        <strain evidence="8 9">DSM 40032</strain>
    </source>
</reference>
<dbReference type="SUPFAM" id="SSF54368">
    <property type="entry name" value="Glutamine synthetase, N-terminal domain"/>
    <property type="match status" value="1"/>
</dbReference>
<evidence type="ECO:0000256" key="6">
    <source>
        <dbReference type="RuleBase" id="RU000384"/>
    </source>
</evidence>
<keyword evidence="2" id="KW-0436">Ligase</keyword>
<dbReference type="Gene3D" id="3.30.590.10">
    <property type="entry name" value="Glutamine synthetase/guanido kinase, catalytic domain"/>
    <property type="match status" value="1"/>
</dbReference>
<keyword evidence="4" id="KW-0067">ATP-binding</keyword>
<evidence type="ECO:0000256" key="3">
    <source>
        <dbReference type="ARBA" id="ARBA00022741"/>
    </source>
</evidence>
<proteinExistence type="inferred from homology"/>
<dbReference type="GeneID" id="95780117"/>
<dbReference type="GO" id="GO:0004356">
    <property type="term" value="F:glutamine synthetase activity"/>
    <property type="evidence" value="ECO:0007669"/>
    <property type="project" value="InterPro"/>
</dbReference>
<evidence type="ECO:0000256" key="2">
    <source>
        <dbReference type="ARBA" id="ARBA00022598"/>
    </source>
</evidence>
<evidence type="ECO:0000256" key="5">
    <source>
        <dbReference type="PROSITE-ProRule" id="PRU01331"/>
    </source>
</evidence>
<dbReference type="InterPro" id="IPR014746">
    <property type="entry name" value="Gln_synth/guanido_kin_cat_dom"/>
</dbReference>
<dbReference type="InterPro" id="IPR008147">
    <property type="entry name" value="Gln_synt_N"/>
</dbReference>
<dbReference type="Pfam" id="PF16952">
    <property type="entry name" value="Gln-synt_N_2"/>
    <property type="match status" value="1"/>
</dbReference>
<name>A0A4Q1R1Z3_9ACTN</name>
<comment type="similarity">
    <text evidence="1 5 6">Belongs to the glutamine synthetase family.</text>
</comment>
<evidence type="ECO:0000313" key="8">
    <source>
        <dbReference type="EMBL" id="RXS65179.1"/>
    </source>
</evidence>
<evidence type="ECO:0000313" key="9">
    <source>
        <dbReference type="Proteomes" id="UP000289482"/>
    </source>
</evidence>
<dbReference type="InterPro" id="IPR036651">
    <property type="entry name" value="Gln_synt_N_sf"/>
</dbReference>
<evidence type="ECO:0000256" key="4">
    <source>
        <dbReference type="ARBA" id="ARBA00022840"/>
    </source>
</evidence>
<accession>A0A4Q1R1Z3</accession>
<sequence length="435" mass="46732">MTPRTDDYATVFVATCDLAGQVRGRAVPPSEHDAVLRSGTGWVPANLAISSFGPIAPDNVFGSRGDLRLLPDAGTAVGIPADGTAPGMLLYLADQRLPDGRPWACCPRTFLRDALSELRERTGLEAVAAFEHEFVLGDLPESAPFSLRRFRDAEPFGTDLVRLLEHAGLEPETWIPEYGDGQFEVTLRPAPAAVAADRAVLLKELVRDLARRRGLPVTFAPLLDTDGVGNGVHLHLSLRDADGRPALYDPQRPGRLSALGARFSAGVLAHAPALTALTAPSPVSFLRLAPNRWSVGGAFLAERNREALLRICPTTELGGSGTAAQFNLEYRAADATANPWLALGVLIRAGLAGLTGDYDEPTVWPEDTDQSVLALAPPLPTTLDEALEALEKDDVVRSWFAPQLLATQLSVKRSELAQLDGLDDAARLRKVRHVH</sequence>
<dbReference type="EMBL" id="SDIF01000055">
    <property type="protein sequence ID" value="RXS65179.1"/>
    <property type="molecule type" value="Genomic_DNA"/>
</dbReference>
<dbReference type="Gene3D" id="3.10.20.70">
    <property type="entry name" value="Glutamine synthetase, N-terminal domain"/>
    <property type="match status" value="1"/>
</dbReference>
<dbReference type="Proteomes" id="UP000289482">
    <property type="component" value="Unassembled WGS sequence"/>
</dbReference>
<dbReference type="InterPro" id="IPR008146">
    <property type="entry name" value="Gln_synth_cat_dom"/>
</dbReference>
<dbReference type="PANTHER" id="PTHR43785:SF12">
    <property type="entry name" value="TYPE-1 GLUTAMINE SYNTHETASE 2"/>
    <property type="match status" value="1"/>
</dbReference>
<dbReference type="RefSeq" id="WP_129248924.1">
    <property type="nucleotide sequence ID" value="NZ_JABZEL010000002.1"/>
</dbReference>
<dbReference type="SUPFAM" id="SSF55931">
    <property type="entry name" value="Glutamine synthetase/guanido kinase"/>
    <property type="match status" value="1"/>
</dbReference>
<protein>
    <submittedName>
        <fullName evidence="8">Glutamine synthetase</fullName>
    </submittedName>
</protein>
<organism evidence="8 9">
    <name type="scientific">Streptomyces sioyaensis</name>
    <dbReference type="NCBI Taxonomy" id="67364"/>
    <lineage>
        <taxon>Bacteria</taxon>
        <taxon>Bacillati</taxon>
        <taxon>Actinomycetota</taxon>
        <taxon>Actinomycetes</taxon>
        <taxon>Kitasatosporales</taxon>
        <taxon>Streptomycetaceae</taxon>
        <taxon>Streptomyces</taxon>
    </lineage>
</organism>
<feature type="domain" description="GS catalytic" evidence="7">
    <location>
        <begin position="107"/>
        <end position="435"/>
    </location>
</feature>
<dbReference type="AlphaFoldDB" id="A0A4Q1R1Z3"/>